<dbReference type="InterPro" id="IPR018957">
    <property type="entry name" value="Znf_C3HC4_RING-type"/>
</dbReference>
<organism evidence="7 8">
    <name type="scientific">Strigops habroptila</name>
    <name type="common">Kakapo</name>
    <dbReference type="NCBI Taxonomy" id="2489341"/>
    <lineage>
        <taxon>Eukaryota</taxon>
        <taxon>Metazoa</taxon>
        <taxon>Chordata</taxon>
        <taxon>Craniata</taxon>
        <taxon>Vertebrata</taxon>
        <taxon>Euteleostomi</taxon>
        <taxon>Archelosauria</taxon>
        <taxon>Archosauria</taxon>
        <taxon>Dinosauria</taxon>
        <taxon>Saurischia</taxon>
        <taxon>Theropoda</taxon>
        <taxon>Coelurosauria</taxon>
        <taxon>Aves</taxon>
        <taxon>Neognathae</taxon>
        <taxon>Neoaves</taxon>
        <taxon>Telluraves</taxon>
        <taxon>Australaves</taxon>
        <taxon>Psittaciformes</taxon>
        <taxon>Psittacidae</taxon>
        <taxon>Strigops</taxon>
    </lineage>
</organism>
<keyword evidence="2" id="KW-0479">Metal-binding</keyword>
<dbReference type="GeneTree" id="ENSGT01030000234669"/>
<dbReference type="GO" id="GO:0008270">
    <property type="term" value="F:zinc ion binding"/>
    <property type="evidence" value="ECO:0007669"/>
    <property type="project" value="UniProtKB-KW"/>
</dbReference>
<accession>A0A672TXU2</accession>
<evidence type="ECO:0000256" key="5">
    <source>
        <dbReference type="PROSITE-ProRule" id="PRU00175"/>
    </source>
</evidence>
<dbReference type="SUPFAM" id="SSF57850">
    <property type="entry name" value="RING/U-box"/>
    <property type="match status" value="1"/>
</dbReference>
<dbReference type="PROSITE" id="PS00518">
    <property type="entry name" value="ZF_RING_1"/>
    <property type="match status" value="1"/>
</dbReference>
<dbReference type="InParanoid" id="A0A672TXU2"/>
<dbReference type="InterPro" id="IPR017907">
    <property type="entry name" value="Znf_RING_CS"/>
</dbReference>
<reference evidence="7 8" key="1">
    <citation type="submission" date="2019-11" db="EMBL/GenBank/DDBJ databases">
        <title>Strigops habroptila (kakapo) genome, bStrHab1, primary haplotype, v2.</title>
        <authorList>
            <person name="Jarvis E.D."/>
            <person name="Howard J."/>
            <person name="Rhie A."/>
            <person name="Phillippy A."/>
            <person name="Korlach J."/>
            <person name="Digby A."/>
            <person name="Iorns D."/>
            <person name="Eason D."/>
            <person name="Robertson B."/>
            <person name="Raemaekers T."/>
            <person name="Howe K."/>
            <person name="Lewin H."/>
            <person name="Damas J."/>
            <person name="Hastie A."/>
            <person name="Tracey A."/>
            <person name="Chow W."/>
            <person name="Fedrigo O."/>
        </authorList>
    </citation>
    <scope>NUCLEOTIDE SEQUENCE [LARGE SCALE GENOMIC DNA]</scope>
</reference>
<dbReference type="SMART" id="SM00184">
    <property type="entry name" value="RING"/>
    <property type="match status" value="1"/>
</dbReference>
<dbReference type="PROSITE" id="PS50089">
    <property type="entry name" value="ZF_RING_2"/>
    <property type="match status" value="1"/>
</dbReference>
<dbReference type="InterPro" id="IPR013083">
    <property type="entry name" value="Znf_RING/FYVE/PHD"/>
</dbReference>
<dbReference type="AlphaFoldDB" id="A0A672TXU2"/>
<keyword evidence="4" id="KW-0862">Zinc</keyword>
<protein>
    <recommendedName>
        <fullName evidence="6">RING-type domain-containing protein</fullName>
    </recommendedName>
</protein>
<keyword evidence="3 5" id="KW-0863">Zinc-finger</keyword>
<dbReference type="Proteomes" id="UP000472266">
    <property type="component" value="Chromosome 1"/>
</dbReference>
<evidence type="ECO:0000256" key="3">
    <source>
        <dbReference type="ARBA" id="ARBA00022771"/>
    </source>
</evidence>
<evidence type="ECO:0000313" key="8">
    <source>
        <dbReference type="Proteomes" id="UP000472266"/>
    </source>
</evidence>
<reference evidence="7" key="2">
    <citation type="submission" date="2025-08" db="UniProtKB">
        <authorList>
            <consortium name="Ensembl"/>
        </authorList>
    </citation>
    <scope>IDENTIFICATION</scope>
</reference>
<dbReference type="InterPro" id="IPR050143">
    <property type="entry name" value="TRIM/RBCC"/>
</dbReference>
<proteinExistence type="inferred from homology"/>
<feature type="domain" description="RING-type" evidence="6">
    <location>
        <begin position="18"/>
        <end position="59"/>
    </location>
</feature>
<dbReference type="InterPro" id="IPR001841">
    <property type="entry name" value="Znf_RING"/>
</dbReference>
<dbReference type="Gene3D" id="3.30.40.10">
    <property type="entry name" value="Zinc/RING finger domain, C3HC4 (zinc finger)"/>
    <property type="match status" value="1"/>
</dbReference>
<evidence type="ECO:0000256" key="2">
    <source>
        <dbReference type="ARBA" id="ARBA00022723"/>
    </source>
</evidence>
<sequence>MARAVLALSENLVEEATCPLCLELFREPVITECGHSYCGPCLAELMGVPPRPIDCPQCRAAVAPASLRPNRSLRACWAPSLARLCVLSGTDWGPSRHRLGYPRGTGWGTLGMDLGTPHAQAGVPSGHRLGYPWGMGSGPFQGQGPL</sequence>
<dbReference type="PANTHER" id="PTHR24103">
    <property type="entry name" value="E3 UBIQUITIN-PROTEIN LIGASE TRIM"/>
    <property type="match status" value="1"/>
</dbReference>
<evidence type="ECO:0000256" key="4">
    <source>
        <dbReference type="ARBA" id="ARBA00022833"/>
    </source>
</evidence>
<evidence type="ECO:0000259" key="6">
    <source>
        <dbReference type="PROSITE" id="PS50089"/>
    </source>
</evidence>
<dbReference type="Ensembl" id="ENSSHBT00005007836.1">
    <property type="protein sequence ID" value="ENSSHBP00005006499.1"/>
    <property type="gene ID" value="ENSSHBG00005005691.1"/>
</dbReference>
<dbReference type="Pfam" id="PF00097">
    <property type="entry name" value="zf-C3HC4"/>
    <property type="match status" value="1"/>
</dbReference>
<evidence type="ECO:0000313" key="7">
    <source>
        <dbReference type="Ensembl" id="ENSSHBP00005006499.1"/>
    </source>
</evidence>
<name>A0A672TXU2_STRHB</name>
<evidence type="ECO:0000256" key="1">
    <source>
        <dbReference type="ARBA" id="ARBA00008518"/>
    </source>
</evidence>
<reference evidence="7" key="3">
    <citation type="submission" date="2025-09" db="UniProtKB">
        <authorList>
            <consortium name="Ensembl"/>
        </authorList>
    </citation>
    <scope>IDENTIFICATION</scope>
</reference>
<keyword evidence="8" id="KW-1185">Reference proteome</keyword>
<comment type="similarity">
    <text evidence="1">Belongs to the TRIM/RBCC family.</text>
</comment>